<dbReference type="InParanoid" id="A0A1D6MVJ0"/>
<gene>
    <name evidence="1" type="ORF">ZEAMMB73_Zm00001d041331</name>
</gene>
<accession>A0A1D6MVJ0</accession>
<sequence length="29" mass="3088">MAAANLSTVGFFADAGDKLKLWVLCFLKG</sequence>
<reference evidence="1" key="1">
    <citation type="submission" date="2015-12" db="EMBL/GenBank/DDBJ databases">
        <title>Update maize B73 reference genome by single molecule sequencing technologies.</title>
        <authorList>
            <consortium name="Maize Genome Sequencing Project"/>
            <person name="Ware D."/>
        </authorList>
    </citation>
    <scope>NUCLEOTIDE SEQUENCE [LARGE SCALE GENOMIC DNA]</scope>
    <source>
        <tissue evidence="1">Seedling</tissue>
    </source>
</reference>
<proteinExistence type="predicted"/>
<organism evidence="1">
    <name type="scientific">Zea mays</name>
    <name type="common">Maize</name>
    <dbReference type="NCBI Taxonomy" id="4577"/>
    <lineage>
        <taxon>Eukaryota</taxon>
        <taxon>Viridiplantae</taxon>
        <taxon>Streptophyta</taxon>
        <taxon>Embryophyta</taxon>
        <taxon>Tracheophyta</taxon>
        <taxon>Spermatophyta</taxon>
        <taxon>Magnoliopsida</taxon>
        <taxon>Liliopsida</taxon>
        <taxon>Poales</taxon>
        <taxon>Poaceae</taxon>
        <taxon>PACMAD clade</taxon>
        <taxon>Panicoideae</taxon>
        <taxon>Andropogonodae</taxon>
        <taxon>Andropogoneae</taxon>
        <taxon>Tripsacinae</taxon>
        <taxon>Zea</taxon>
    </lineage>
</organism>
<dbReference type="EMBL" id="CM007649">
    <property type="protein sequence ID" value="ONM32826.1"/>
    <property type="molecule type" value="Genomic_DNA"/>
</dbReference>
<name>A0A1D6MVJ0_MAIZE</name>
<dbReference type="AlphaFoldDB" id="A0A1D6MVJ0"/>
<protein>
    <submittedName>
        <fullName evidence="1">Uncharacterized protein</fullName>
    </submittedName>
</protein>
<evidence type="ECO:0000313" key="1">
    <source>
        <dbReference type="EMBL" id="ONM32826.1"/>
    </source>
</evidence>